<dbReference type="PANTHER" id="PTHR36539:SF1">
    <property type="entry name" value="BACTERIAL MICROCOMPARTMENT SHELL VERTEX PROTEIN EUTN"/>
    <property type="match status" value="1"/>
</dbReference>
<dbReference type="InterPro" id="IPR036677">
    <property type="entry name" value="EutN_CcmL_sf"/>
</dbReference>
<evidence type="ECO:0000256" key="1">
    <source>
        <dbReference type="ARBA" id="ARBA00024322"/>
    </source>
</evidence>
<gene>
    <name evidence="3" type="primary">eutN_1</name>
    <name evidence="3" type="ORF">SDC9_11739</name>
</gene>
<reference evidence="3" key="1">
    <citation type="submission" date="2019-08" db="EMBL/GenBank/DDBJ databases">
        <authorList>
            <person name="Kucharzyk K."/>
            <person name="Murdoch R.W."/>
            <person name="Higgins S."/>
            <person name="Loffler F."/>
        </authorList>
    </citation>
    <scope>NUCLEOTIDE SEQUENCE</scope>
</reference>
<protein>
    <submittedName>
        <fullName evidence="3">Ethanolamine utilization protein EutN</fullName>
    </submittedName>
</protein>
<proteinExistence type="predicted"/>
<keyword evidence="2" id="KW-1283">Bacterial microcompartment</keyword>
<evidence type="ECO:0000313" key="3">
    <source>
        <dbReference type="EMBL" id="MPL66071.1"/>
    </source>
</evidence>
<dbReference type="PANTHER" id="PTHR36539">
    <property type="entry name" value="ETHANOLAMINE UTILIZATION PROTEIN EUTN"/>
    <property type="match status" value="1"/>
</dbReference>
<name>A0A644TK27_9ZZZZ</name>
<dbReference type="EMBL" id="VSSQ01000030">
    <property type="protein sequence ID" value="MPL66071.1"/>
    <property type="molecule type" value="Genomic_DNA"/>
</dbReference>
<comment type="caution">
    <text evidence="3">The sequence shown here is derived from an EMBL/GenBank/DDBJ whole genome shotgun (WGS) entry which is preliminary data.</text>
</comment>
<sequence>MQLARVKGTVVSTHKPASMEGLRLLLLERIDPVSLKGKGDFVVGIDGVGANAGEIVFYVTGSSARMTETTKGKPSDATIIAIVDAIEKDGAFTYEKSVAPE</sequence>
<dbReference type="CDD" id="cd01614">
    <property type="entry name" value="EutN_CcmL"/>
    <property type="match status" value="1"/>
</dbReference>
<dbReference type="InterPro" id="IPR004992">
    <property type="entry name" value="EutN_CcmL"/>
</dbReference>
<dbReference type="PROSITE" id="PS51932">
    <property type="entry name" value="BMV"/>
    <property type="match status" value="1"/>
</dbReference>
<dbReference type="AlphaFoldDB" id="A0A644TK27"/>
<dbReference type="GO" id="GO:0031469">
    <property type="term" value="C:bacterial microcompartment"/>
    <property type="evidence" value="ECO:0007669"/>
    <property type="project" value="UniProtKB-SubCell"/>
</dbReference>
<dbReference type="SUPFAM" id="SSF159133">
    <property type="entry name" value="EutN/CcmL-like"/>
    <property type="match status" value="1"/>
</dbReference>
<dbReference type="Pfam" id="PF03319">
    <property type="entry name" value="EutN_CcmL"/>
    <property type="match status" value="1"/>
</dbReference>
<organism evidence="3">
    <name type="scientific">bioreactor metagenome</name>
    <dbReference type="NCBI Taxonomy" id="1076179"/>
    <lineage>
        <taxon>unclassified sequences</taxon>
        <taxon>metagenomes</taxon>
        <taxon>ecological metagenomes</taxon>
    </lineage>
</organism>
<comment type="subcellular location">
    <subcellularLocation>
        <location evidence="1">Bacterial microcompartment</location>
    </subcellularLocation>
</comment>
<accession>A0A644TK27</accession>
<dbReference type="Gene3D" id="2.40.50.220">
    <property type="entry name" value="EutN/Ccml"/>
    <property type="match status" value="1"/>
</dbReference>
<evidence type="ECO:0000256" key="2">
    <source>
        <dbReference type="ARBA" id="ARBA00024446"/>
    </source>
</evidence>